<reference evidence="1 2" key="1">
    <citation type="journal article" date="2011" name="PLoS Genet.">
        <title>Comparative genomic analysis of human fungal pathogens causing paracoccidioidomycosis.</title>
        <authorList>
            <person name="Desjardins C.A."/>
            <person name="Champion M.D."/>
            <person name="Holder J.W."/>
            <person name="Muszewska A."/>
            <person name="Goldberg J."/>
            <person name="Bailao A.M."/>
            <person name="Brigido M.M."/>
            <person name="Ferreira M.E."/>
            <person name="Garcia A.M."/>
            <person name="Grynberg M."/>
            <person name="Gujja S."/>
            <person name="Heiman D.I."/>
            <person name="Henn M.R."/>
            <person name="Kodira C.D."/>
            <person name="Leon-Narvaez H."/>
            <person name="Longo L.V."/>
            <person name="Ma L.J."/>
            <person name="Malavazi I."/>
            <person name="Matsuo A.L."/>
            <person name="Morais F.V."/>
            <person name="Pereira M."/>
            <person name="Rodriguez-Brito S."/>
            <person name="Sakthikumar S."/>
            <person name="Salem-Izacc S.M."/>
            <person name="Sykes S.M."/>
            <person name="Teixeira M.M."/>
            <person name="Vallejo M.C."/>
            <person name="Walter M.E."/>
            <person name="Yandava C."/>
            <person name="Young S."/>
            <person name="Zeng Q."/>
            <person name="Zucker J."/>
            <person name="Felipe M.S."/>
            <person name="Goldman G.H."/>
            <person name="Haas B.J."/>
            <person name="McEwen J.G."/>
            <person name="Nino-Vega G."/>
            <person name="Puccia R."/>
            <person name="San-Blas G."/>
            <person name="Soares C.M."/>
            <person name="Birren B.W."/>
            <person name="Cuomo C.A."/>
        </authorList>
    </citation>
    <scope>NUCLEOTIDE SEQUENCE [LARGE SCALE GENOMIC DNA]</scope>
    <source>
        <strain evidence="2">ATCC MYA-826 / Pb01</strain>
    </source>
</reference>
<keyword evidence="2" id="KW-1185">Reference proteome</keyword>
<name>A0A0A2V7M3_PARBA</name>
<dbReference type="HOGENOM" id="CLU_3014774_0_0_1"/>
<gene>
    <name evidence="1" type="ORF">PAAG_11034</name>
</gene>
<dbReference type="VEuPathDB" id="FungiDB:PAAG_11034"/>
<dbReference type="KEGG" id="pbl:PAAG_11034"/>
<dbReference type="EMBL" id="KN293992">
    <property type="protein sequence ID" value="KGQ02085.1"/>
    <property type="molecule type" value="Genomic_DNA"/>
</dbReference>
<dbReference type="RefSeq" id="XP_015703550.1">
    <property type="nucleotide sequence ID" value="XM_015846746.1"/>
</dbReference>
<dbReference type="Proteomes" id="UP000002059">
    <property type="component" value="Partially assembled WGS sequence"/>
</dbReference>
<evidence type="ECO:0000313" key="2">
    <source>
        <dbReference type="Proteomes" id="UP000002059"/>
    </source>
</evidence>
<sequence>MAASVMSRSASCRSLFSRSPSICIRESGHMYRLRDASRRKLPALAALARFYASKCK</sequence>
<dbReference type="GeneID" id="26970178"/>
<organism evidence="1 2">
    <name type="scientific">Paracoccidioides lutzii (strain ATCC MYA-826 / Pb01)</name>
    <name type="common">Paracoccidioides brasiliensis</name>
    <dbReference type="NCBI Taxonomy" id="502779"/>
    <lineage>
        <taxon>Eukaryota</taxon>
        <taxon>Fungi</taxon>
        <taxon>Dikarya</taxon>
        <taxon>Ascomycota</taxon>
        <taxon>Pezizomycotina</taxon>
        <taxon>Eurotiomycetes</taxon>
        <taxon>Eurotiomycetidae</taxon>
        <taxon>Onygenales</taxon>
        <taxon>Ajellomycetaceae</taxon>
        <taxon>Paracoccidioides</taxon>
    </lineage>
</organism>
<dbReference type="AlphaFoldDB" id="A0A0A2V7M3"/>
<proteinExistence type="predicted"/>
<accession>A0A0A2V7M3</accession>
<protein>
    <submittedName>
        <fullName evidence="1">Uncharacterized protein</fullName>
    </submittedName>
</protein>
<evidence type="ECO:0000313" key="1">
    <source>
        <dbReference type="EMBL" id="KGQ02085.1"/>
    </source>
</evidence>